<evidence type="ECO:0000313" key="3">
    <source>
        <dbReference type="EMBL" id="TJY65589.1"/>
    </source>
</evidence>
<organism evidence="3 4">
    <name type="scientific">Sphingobacterium alkalisoli</name>
    <dbReference type="NCBI Taxonomy" id="1874115"/>
    <lineage>
        <taxon>Bacteria</taxon>
        <taxon>Pseudomonadati</taxon>
        <taxon>Bacteroidota</taxon>
        <taxon>Sphingobacteriia</taxon>
        <taxon>Sphingobacteriales</taxon>
        <taxon>Sphingobacteriaceae</taxon>
        <taxon>Sphingobacterium</taxon>
    </lineage>
</organism>
<evidence type="ECO:0000256" key="1">
    <source>
        <dbReference type="ARBA" id="ARBA00038310"/>
    </source>
</evidence>
<keyword evidence="4" id="KW-1185">Reference proteome</keyword>
<dbReference type="Gene3D" id="3.20.20.140">
    <property type="entry name" value="Metal-dependent hydrolases"/>
    <property type="match status" value="1"/>
</dbReference>
<dbReference type="SUPFAM" id="SSF51556">
    <property type="entry name" value="Metallo-dependent hydrolases"/>
    <property type="match status" value="1"/>
</dbReference>
<accession>A0A4V5LY86</accession>
<sequence length="276" mass="31527">MRIDAHQHFWIYDKVKDSWITDDMAVIQRDFLPNDLSAILKESKIDGTVAVQASQSATETQFLVDLSKVYALIKGVVGWVDLQAENIDEQLQEYRKESIIKGFRHIIQGEEDPDFILRETFQRGIKALTKYGYTYDLLIRPHHFHSTLACVAANPEQKFVLDHMAKPGIKNGGTQGWFEFITELAKYKNVSCKISGLVTEADWKNWKVDDFVPYIAHTISAFGAERIMFGSDWPVMLLAASYTQGIEILNKHMAPLTEIELDAFWGGNATKFYNLK</sequence>
<dbReference type="PANTHER" id="PTHR43569">
    <property type="entry name" value="AMIDOHYDROLASE"/>
    <property type="match status" value="1"/>
</dbReference>
<dbReference type="InterPro" id="IPR006680">
    <property type="entry name" value="Amidohydro-rel"/>
</dbReference>
<dbReference type="AlphaFoldDB" id="A0A4V5LY86"/>
<reference evidence="3 4" key="1">
    <citation type="submission" date="2019-04" db="EMBL/GenBank/DDBJ databases">
        <title>Sphingobacterium olei sp. nov., isolated from oil-contaminated soil.</title>
        <authorList>
            <person name="Liu B."/>
        </authorList>
    </citation>
    <scope>NUCLEOTIDE SEQUENCE [LARGE SCALE GENOMIC DNA]</scope>
    <source>
        <strain evidence="3 4">Y3L14</strain>
    </source>
</reference>
<dbReference type="OrthoDB" id="5450317at2"/>
<feature type="domain" description="Amidohydrolase-related" evidence="2">
    <location>
        <begin position="3"/>
        <end position="275"/>
    </location>
</feature>
<dbReference type="EMBL" id="SUKA01000003">
    <property type="protein sequence ID" value="TJY65589.1"/>
    <property type="molecule type" value="Genomic_DNA"/>
</dbReference>
<dbReference type="Proteomes" id="UP000309872">
    <property type="component" value="Unassembled WGS sequence"/>
</dbReference>
<dbReference type="InterPro" id="IPR052350">
    <property type="entry name" value="Metallo-dep_Lactonases"/>
</dbReference>
<dbReference type="RefSeq" id="WP_136820718.1">
    <property type="nucleotide sequence ID" value="NZ_BMJX01000003.1"/>
</dbReference>
<dbReference type="Pfam" id="PF04909">
    <property type="entry name" value="Amidohydro_2"/>
    <property type="match status" value="1"/>
</dbReference>
<dbReference type="PANTHER" id="PTHR43569:SF2">
    <property type="entry name" value="AMIDOHYDROLASE-RELATED DOMAIN-CONTAINING PROTEIN"/>
    <property type="match status" value="1"/>
</dbReference>
<comment type="caution">
    <text evidence="3">The sequence shown here is derived from an EMBL/GenBank/DDBJ whole genome shotgun (WGS) entry which is preliminary data.</text>
</comment>
<keyword evidence="3" id="KW-0378">Hydrolase</keyword>
<dbReference type="GO" id="GO:0016787">
    <property type="term" value="F:hydrolase activity"/>
    <property type="evidence" value="ECO:0007669"/>
    <property type="project" value="UniProtKB-KW"/>
</dbReference>
<name>A0A4V5LY86_9SPHI</name>
<gene>
    <name evidence="3" type="ORF">FAZ19_10660</name>
</gene>
<proteinExistence type="inferred from homology"/>
<evidence type="ECO:0000313" key="4">
    <source>
        <dbReference type="Proteomes" id="UP000309872"/>
    </source>
</evidence>
<dbReference type="InterPro" id="IPR032466">
    <property type="entry name" value="Metal_Hydrolase"/>
</dbReference>
<comment type="similarity">
    <text evidence="1">Belongs to the metallo-dependent hydrolases superfamily.</text>
</comment>
<protein>
    <submittedName>
        <fullName evidence="3">Amidohydrolase</fullName>
    </submittedName>
</protein>
<evidence type="ECO:0000259" key="2">
    <source>
        <dbReference type="Pfam" id="PF04909"/>
    </source>
</evidence>